<dbReference type="PANTHER" id="PTHR43827:SF3">
    <property type="entry name" value="NADP-DEPENDENT OXIDOREDUCTASE DOMAIN-CONTAINING PROTEIN"/>
    <property type="match status" value="1"/>
</dbReference>
<comment type="caution">
    <text evidence="8">The sequence shown here is derived from an EMBL/GenBank/DDBJ whole genome shotgun (WGS) entry which is preliminary data.</text>
</comment>
<dbReference type="AlphaFoldDB" id="F1T656"/>
<keyword evidence="3" id="KW-0560">Oxidoreductase</keyword>
<evidence type="ECO:0000256" key="3">
    <source>
        <dbReference type="ARBA" id="ARBA00023002"/>
    </source>
</evidence>
<keyword evidence="9" id="KW-1185">Reference proteome</keyword>
<name>F1T656_9ACTN</name>
<dbReference type="InterPro" id="IPR018170">
    <property type="entry name" value="Aldo/ket_reductase_CS"/>
</dbReference>
<evidence type="ECO:0000313" key="9">
    <source>
        <dbReference type="Proteomes" id="UP000005947"/>
    </source>
</evidence>
<proteinExistence type="inferred from homology"/>
<feature type="site" description="Lowers pKa of active site Tyr" evidence="6">
    <location>
        <position position="82"/>
    </location>
</feature>
<dbReference type="Gene3D" id="3.20.20.100">
    <property type="entry name" value="NADP-dependent oxidoreductase domain"/>
    <property type="match status" value="1"/>
</dbReference>
<dbReference type="InterPro" id="IPR023210">
    <property type="entry name" value="NADP_OxRdtase_dom"/>
</dbReference>
<keyword evidence="2" id="KW-0521">NADP</keyword>
<comment type="similarity">
    <text evidence="1">Belongs to the aldo/keto reductase family.</text>
</comment>
<evidence type="ECO:0000259" key="7">
    <source>
        <dbReference type="Pfam" id="PF00248"/>
    </source>
</evidence>
<evidence type="ECO:0000256" key="5">
    <source>
        <dbReference type="PIRSR" id="PIRSR000097-2"/>
    </source>
</evidence>
<dbReference type="InterPro" id="IPR020471">
    <property type="entry name" value="AKR"/>
</dbReference>
<gene>
    <name evidence="8" type="ORF">HMPREF0091_10956</name>
</gene>
<evidence type="ECO:0000256" key="6">
    <source>
        <dbReference type="PIRSR" id="PIRSR000097-3"/>
    </source>
</evidence>
<evidence type="ECO:0000313" key="8">
    <source>
        <dbReference type="EMBL" id="EGF22961.1"/>
    </source>
</evidence>
<protein>
    <submittedName>
        <fullName evidence="8">Oxidoreductase, aldo/keto reductase family protein</fullName>
    </submittedName>
</protein>
<dbReference type="PANTHER" id="PTHR43827">
    <property type="entry name" value="2,5-DIKETO-D-GLUCONIC ACID REDUCTASE"/>
    <property type="match status" value="1"/>
</dbReference>
<dbReference type="OrthoDB" id="9804790at2"/>
<dbReference type="PIRSF" id="PIRSF000097">
    <property type="entry name" value="AKR"/>
    <property type="match status" value="1"/>
</dbReference>
<dbReference type="Pfam" id="PF00248">
    <property type="entry name" value="Aldo_ket_red"/>
    <property type="match status" value="1"/>
</dbReference>
<dbReference type="RefSeq" id="WP_006303152.1">
    <property type="nucleotide sequence ID" value="NZ_ACGK02000002.1"/>
</dbReference>
<feature type="active site" description="Proton donor" evidence="4">
    <location>
        <position position="57"/>
    </location>
</feature>
<evidence type="ECO:0000256" key="1">
    <source>
        <dbReference type="ARBA" id="ARBA00007905"/>
    </source>
</evidence>
<evidence type="ECO:0000256" key="4">
    <source>
        <dbReference type="PIRSR" id="PIRSR000097-1"/>
    </source>
</evidence>
<organism evidence="8 9">
    <name type="scientific">Fannyhessea vaginae DSM 15829</name>
    <dbReference type="NCBI Taxonomy" id="525256"/>
    <lineage>
        <taxon>Bacteria</taxon>
        <taxon>Bacillati</taxon>
        <taxon>Actinomycetota</taxon>
        <taxon>Coriobacteriia</taxon>
        <taxon>Coriobacteriales</taxon>
        <taxon>Atopobiaceae</taxon>
        <taxon>Fannyhessea</taxon>
    </lineage>
</organism>
<dbReference type="EMBL" id="ACGK02000002">
    <property type="protein sequence ID" value="EGF22961.1"/>
    <property type="molecule type" value="Genomic_DNA"/>
</dbReference>
<dbReference type="GO" id="GO:0016616">
    <property type="term" value="F:oxidoreductase activity, acting on the CH-OH group of donors, NAD or NADP as acceptor"/>
    <property type="evidence" value="ECO:0007669"/>
    <property type="project" value="UniProtKB-ARBA"/>
</dbReference>
<reference evidence="8 9" key="1">
    <citation type="submission" date="2011-02" db="EMBL/GenBank/DDBJ databases">
        <authorList>
            <person name="Muzny D."/>
            <person name="Qin X."/>
            <person name="Buhay C."/>
            <person name="Dugan-Rocha S."/>
            <person name="Ding Y."/>
            <person name="Chen G."/>
            <person name="Hawes A."/>
            <person name="Holder M."/>
            <person name="Jhangiani S."/>
            <person name="Johnson A."/>
            <person name="Khan Z."/>
            <person name="Li Z."/>
            <person name="Liu W."/>
            <person name="Liu X."/>
            <person name="Perez L."/>
            <person name="Shen H."/>
            <person name="Wang Q."/>
            <person name="Watt J."/>
            <person name="Xi L."/>
            <person name="Xin Y."/>
            <person name="Zhou J."/>
            <person name="Deng J."/>
            <person name="Jiang H."/>
            <person name="Liu Y."/>
            <person name="Qu J."/>
            <person name="Song X.-Z."/>
            <person name="Zhang L."/>
            <person name="Villasana D."/>
            <person name="Johnson A."/>
            <person name="Liu J."/>
            <person name="Liyanage D."/>
            <person name="Lorensuhewa L."/>
            <person name="Robinson T."/>
            <person name="Song A."/>
            <person name="Song B.-B."/>
            <person name="Dinh H."/>
            <person name="Thornton R."/>
            <person name="Coyle M."/>
            <person name="Francisco L."/>
            <person name="Jackson L."/>
            <person name="Javaid M."/>
            <person name="Korchina V."/>
            <person name="Kovar C."/>
            <person name="Mata R."/>
            <person name="Mathew T."/>
            <person name="Ngo R."/>
            <person name="Nguyen L."/>
            <person name="Nguyen N."/>
            <person name="Okwuonu G."/>
            <person name="Ongeri F."/>
            <person name="Pham C."/>
            <person name="Simmons D."/>
            <person name="Wilczek-Boney K."/>
            <person name="Hale W."/>
            <person name="Jakkamsetti A."/>
            <person name="Pham P."/>
            <person name="Ruth R."/>
            <person name="San Lucas F."/>
            <person name="Warren J."/>
            <person name="Zhang J."/>
            <person name="Zhao Z."/>
            <person name="Zhou C."/>
            <person name="Zhu D."/>
            <person name="Lee S."/>
            <person name="Bess C."/>
            <person name="Blankenburg K."/>
            <person name="Forbes L."/>
            <person name="Fu Q."/>
            <person name="Gubbala S."/>
            <person name="Hirani K."/>
            <person name="Jayaseelan J.C."/>
            <person name="Lara F."/>
            <person name="Munidasa M."/>
            <person name="Palculict T."/>
            <person name="Patil S."/>
            <person name="Pu L.-L."/>
            <person name="Saada N."/>
            <person name="Tang L."/>
            <person name="Weissenberger G."/>
            <person name="Zhu Y."/>
            <person name="Hemphill L."/>
            <person name="Shang Y."/>
            <person name="Youmans B."/>
            <person name="Ayvaz T."/>
            <person name="Ross M."/>
            <person name="Santibanez J."/>
            <person name="Aqrawi P."/>
            <person name="Gross S."/>
            <person name="Joshi V."/>
            <person name="Fowler G."/>
            <person name="Nazareth L."/>
            <person name="Reid J."/>
            <person name="Worley K."/>
            <person name="Petrosino J."/>
            <person name="Highlander S."/>
            <person name="Gibbs R."/>
        </authorList>
    </citation>
    <scope>NUCLEOTIDE SEQUENCE [LARGE SCALE GENOMIC DNA]</scope>
    <source>
        <strain evidence="8 9">DSM 15829</strain>
    </source>
</reference>
<dbReference type="FunFam" id="3.20.20.100:FF:000002">
    <property type="entry name" value="2,5-diketo-D-gluconic acid reductase A"/>
    <property type="match status" value="1"/>
</dbReference>
<dbReference type="GeneID" id="93210561"/>
<accession>F1T656</accession>
<dbReference type="PROSITE" id="PS00798">
    <property type="entry name" value="ALDOKETO_REDUCTASE_1"/>
    <property type="match status" value="1"/>
</dbReference>
<dbReference type="CDD" id="cd19071">
    <property type="entry name" value="AKR_AKR1-5-like"/>
    <property type="match status" value="1"/>
</dbReference>
<dbReference type="PRINTS" id="PR00069">
    <property type="entry name" value="ALDKETRDTASE"/>
</dbReference>
<feature type="binding site" evidence="5">
    <location>
        <position position="115"/>
    </location>
    <ligand>
        <name>substrate</name>
    </ligand>
</feature>
<dbReference type="eggNOG" id="COG0656">
    <property type="taxonomic scope" value="Bacteria"/>
</dbReference>
<feature type="domain" description="NADP-dependent oxidoreductase" evidence="7">
    <location>
        <begin position="30"/>
        <end position="265"/>
    </location>
</feature>
<dbReference type="Proteomes" id="UP000005947">
    <property type="component" value="Unassembled WGS sequence"/>
</dbReference>
<dbReference type="SUPFAM" id="SSF51430">
    <property type="entry name" value="NAD(P)-linked oxidoreductase"/>
    <property type="match status" value="1"/>
</dbReference>
<sequence>MGDNTNKNKRIEHSTTLNSGHAMPLIGLGTYKAHNAIDLMLKALDLGYRALDTAWMYQNEAEVGQAIAHTDVKRGDLFVATKIWPNYYGEELAKRSIDRSLKDLRVDYLDMMYLHWWGKNALETWHVLEDYHDQGIIKNISVSNFNEVMLNDLMQHAHVMPSCDQIEIHPLWPEEALVRYLHKHNIQPVAYCPIARANPQVMQSDIVQSCAQKYHKTPVQVVLRWQLDRGIAVIPKTVHEARLPENLNVFDFKLTEDEIKGITSLGRADGKISHPMNDEVWLKECMNTPL</sequence>
<evidence type="ECO:0000256" key="2">
    <source>
        <dbReference type="ARBA" id="ARBA00022857"/>
    </source>
</evidence>
<dbReference type="PROSITE" id="PS00063">
    <property type="entry name" value="ALDOKETO_REDUCTASE_3"/>
    <property type="match status" value="1"/>
</dbReference>
<dbReference type="InterPro" id="IPR036812">
    <property type="entry name" value="NAD(P)_OxRdtase_dom_sf"/>
</dbReference>